<comment type="caution">
    <text evidence="2">The sequence shown here is derived from an EMBL/GenBank/DDBJ whole genome shotgun (WGS) entry which is preliminary data.</text>
</comment>
<dbReference type="EMBL" id="RQGU01000086">
    <property type="protein sequence ID" value="TGM22275.1"/>
    <property type="molecule type" value="Genomic_DNA"/>
</dbReference>
<feature type="transmembrane region" description="Helical" evidence="1">
    <location>
        <begin position="111"/>
        <end position="128"/>
    </location>
</feature>
<dbReference type="InterPro" id="IPR059217">
    <property type="entry name" value="LA3751_2-like"/>
</dbReference>
<accession>A0A5F2C4H2</accession>
<evidence type="ECO:0000313" key="4">
    <source>
        <dbReference type="Proteomes" id="UP000297832"/>
    </source>
</evidence>
<dbReference type="RefSeq" id="WP_135626875.1">
    <property type="nucleotide sequence ID" value="NZ_RQGU01000086.1"/>
</dbReference>
<feature type="transmembrane region" description="Helical" evidence="1">
    <location>
        <begin position="341"/>
        <end position="360"/>
    </location>
</feature>
<reference evidence="4 5" key="2">
    <citation type="journal article" date="2019" name="PLoS Negl. Trop. Dis.">
        <title>Revisiting the worldwide diversity of Leptospira species in the environment.</title>
        <authorList>
            <person name="Vincent A.T."/>
            <person name="Schiettekatte O."/>
            <person name="Bourhy P."/>
            <person name="Veyrier F.J."/>
            <person name="Picardeau M."/>
        </authorList>
    </citation>
    <scope>NUCLEOTIDE SEQUENCE [LARGE SCALE GENOMIC DNA]</scope>
    <source>
        <strain evidence="2 4">201702405</strain>
        <strain evidence="5">201702406</strain>
    </source>
</reference>
<evidence type="ECO:0008006" key="6">
    <source>
        <dbReference type="Google" id="ProtNLM"/>
    </source>
</evidence>
<feature type="transmembrane region" description="Helical" evidence="1">
    <location>
        <begin position="314"/>
        <end position="335"/>
    </location>
</feature>
<dbReference type="Proteomes" id="UP000297832">
    <property type="component" value="Unassembled WGS sequence"/>
</dbReference>
<feature type="transmembrane region" description="Helical" evidence="1">
    <location>
        <begin position="372"/>
        <end position="391"/>
    </location>
</feature>
<organism evidence="2 4">
    <name type="scientific">Leptospira selangorensis</name>
    <dbReference type="NCBI Taxonomy" id="2484982"/>
    <lineage>
        <taxon>Bacteria</taxon>
        <taxon>Pseudomonadati</taxon>
        <taxon>Spirochaetota</taxon>
        <taxon>Spirochaetia</taxon>
        <taxon>Leptospirales</taxon>
        <taxon>Leptospiraceae</taxon>
        <taxon>Leptospira</taxon>
    </lineage>
</organism>
<keyword evidence="5" id="KW-1185">Reference proteome</keyword>
<keyword evidence="1" id="KW-0472">Membrane</keyword>
<proteinExistence type="predicted"/>
<dbReference type="AlphaFoldDB" id="A0A5F2C4H2"/>
<feature type="transmembrane region" description="Helical" evidence="1">
    <location>
        <begin position="282"/>
        <end position="302"/>
    </location>
</feature>
<evidence type="ECO:0000313" key="5">
    <source>
        <dbReference type="Proteomes" id="UP000298057"/>
    </source>
</evidence>
<feature type="transmembrane region" description="Helical" evidence="1">
    <location>
        <begin position="86"/>
        <end position="104"/>
    </location>
</feature>
<evidence type="ECO:0000256" key="1">
    <source>
        <dbReference type="SAM" id="Phobius"/>
    </source>
</evidence>
<evidence type="ECO:0000313" key="3">
    <source>
        <dbReference type="EMBL" id="TGM22275.1"/>
    </source>
</evidence>
<reference evidence="3" key="1">
    <citation type="submission" date="2018-10" db="EMBL/GenBank/DDBJ databases">
        <authorList>
            <person name="Vincent A.T."/>
            <person name="Schiettekatte O."/>
            <person name="Bourhy P."/>
            <person name="Veyrier F.J."/>
            <person name="Picardeau M."/>
        </authorList>
    </citation>
    <scope>NUCLEOTIDE SEQUENCE</scope>
    <source>
        <strain evidence="3">201702406</strain>
    </source>
</reference>
<feature type="transmembrane region" description="Helical" evidence="1">
    <location>
        <begin position="191"/>
        <end position="210"/>
    </location>
</feature>
<dbReference type="NCBIfam" id="NF047440">
    <property type="entry name" value="LA3751_2_3_fam"/>
    <property type="match status" value="1"/>
</dbReference>
<feature type="transmembrane region" description="Helical" evidence="1">
    <location>
        <begin position="134"/>
        <end position="152"/>
    </location>
</feature>
<protein>
    <recommendedName>
        <fullName evidence="6">Glycosyltransferase RgtA/B/C/D-like domain-containing protein</fullName>
    </recommendedName>
</protein>
<evidence type="ECO:0000313" key="2">
    <source>
        <dbReference type="EMBL" id="TGM13383.1"/>
    </source>
</evidence>
<name>A0A5F2C4H2_9LEPT</name>
<feature type="transmembrane region" description="Helical" evidence="1">
    <location>
        <begin position="222"/>
        <end position="241"/>
    </location>
</feature>
<gene>
    <name evidence="2" type="ORF">EHQ81_11140</name>
    <name evidence="3" type="ORF">EHQ82_07585</name>
</gene>
<dbReference type="EMBL" id="RQGV01000012">
    <property type="protein sequence ID" value="TGM13383.1"/>
    <property type="molecule type" value="Genomic_DNA"/>
</dbReference>
<dbReference type="Proteomes" id="UP000298057">
    <property type="component" value="Unassembled WGS sequence"/>
</dbReference>
<keyword evidence="1" id="KW-1133">Transmembrane helix</keyword>
<sequence length="528" mass="60882">MKSIFRKRNLIGFLSLLLLCVVLIKSLKPEVSLTYDSRTKSLQTHALAYSGFRSETLPYPAKSVDPKETFLPMPANNYTKLGESTISVFPILLAALATPFYYFAGNQGLPYFNLLGVFIFLWILRKFWKASNSFITITFFGSYLPILMMEFAEHTLFVAILLASLTFLYKRAGLYAGIFAGLSIWFRHEGIVFAGCILFASWIAEGFPPFNKKIKLNKSQTFRFGIGFALILIVFVLFNYFRYSSLLGPRYHANYGDTGVHLTDKIQWAIGFLFLNKIDETIRIGFFTYMPFALIGLGILIFNIRKISIRRRTIVLGAVFFLFTIPFLAPNYGFWEWGPRYLSAGIPPVILVLLWFWNDLSRKKNILLQKSFFWAVLAIPLVMTFIGLNFLNQTRKQLLKTYTLFHELKAETFVFHDFSVMYFIGNDYLSKKVLCAPKEDSLSGLLETISQKEKGRRIALIQIKEELITPEKLEKTRKSPVFDIMLKTEPWKSKNISSKISEYYPNVQRIDSPFFDIWVGDFEAPSKF</sequence>
<keyword evidence="1" id="KW-0812">Transmembrane</keyword>